<reference evidence="1 2" key="1">
    <citation type="submission" date="2021-02" db="EMBL/GenBank/DDBJ databases">
        <title>De Novo genome assembly of isolated myxobacteria.</title>
        <authorList>
            <person name="Stevens D.C."/>
        </authorList>
    </citation>
    <scope>NUCLEOTIDE SEQUENCE [LARGE SCALE GENOMIC DNA]</scope>
    <source>
        <strain evidence="1 2">SCHIC003</strain>
    </source>
</reference>
<evidence type="ECO:0000313" key="2">
    <source>
        <dbReference type="Proteomes" id="UP000663090"/>
    </source>
</evidence>
<dbReference type="RefSeq" id="WP_206718771.1">
    <property type="nucleotide sequence ID" value="NZ_CP071091.1"/>
</dbReference>
<sequence>MRSTPRTSATRAFDYRRPLYMLVQQIGDALDEAAKAEDDDDEPFDLAENILATLDTLQPLIRKGWVLTRQDSKVHF</sequence>
<proteinExistence type="predicted"/>
<evidence type="ECO:0008006" key="3">
    <source>
        <dbReference type="Google" id="ProtNLM"/>
    </source>
</evidence>
<evidence type="ECO:0000313" key="1">
    <source>
        <dbReference type="EMBL" id="QSQ17136.1"/>
    </source>
</evidence>
<dbReference type="EMBL" id="CP071091">
    <property type="protein sequence ID" value="QSQ17136.1"/>
    <property type="molecule type" value="Genomic_DNA"/>
</dbReference>
<accession>A0ABX7NF85</accession>
<dbReference type="Proteomes" id="UP000663090">
    <property type="component" value="Chromosome"/>
</dbReference>
<gene>
    <name evidence="1" type="ORF">JY572_14205</name>
</gene>
<keyword evidence="2" id="KW-1185">Reference proteome</keyword>
<protein>
    <recommendedName>
        <fullName evidence="3">DUSAM domain-containing protein</fullName>
    </recommendedName>
</protein>
<name>A0ABX7NF85_9BACT</name>
<organism evidence="1 2">
    <name type="scientific">Myxococcus landrumensis</name>
    <dbReference type="NCBI Taxonomy" id="2813577"/>
    <lineage>
        <taxon>Bacteria</taxon>
        <taxon>Pseudomonadati</taxon>
        <taxon>Myxococcota</taxon>
        <taxon>Myxococcia</taxon>
        <taxon>Myxococcales</taxon>
        <taxon>Cystobacterineae</taxon>
        <taxon>Myxococcaceae</taxon>
        <taxon>Myxococcus</taxon>
    </lineage>
</organism>